<feature type="transmembrane region" description="Helical" evidence="1">
    <location>
        <begin position="269"/>
        <end position="287"/>
    </location>
</feature>
<gene>
    <name evidence="3" type="ORF">DAI18_04085</name>
</gene>
<feature type="transmembrane region" description="Helical" evidence="1">
    <location>
        <begin position="202"/>
        <end position="225"/>
    </location>
</feature>
<proteinExistence type="predicted"/>
<organism evidence="3 4">
    <name type="scientific">Microvirgula aerodenitrificans</name>
    <dbReference type="NCBI Taxonomy" id="57480"/>
    <lineage>
        <taxon>Bacteria</taxon>
        <taxon>Pseudomonadati</taxon>
        <taxon>Pseudomonadota</taxon>
        <taxon>Betaproteobacteria</taxon>
        <taxon>Neisseriales</taxon>
        <taxon>Aquaspirillaceae</taxon>
        <taxon>Microvirgula</taxon>
    </lineage>
</organism>
<name>A0A2S0PF13_9NEIS</name>
<dbReference type="KEGG" id="maer:DAI18_04085"/>
<feature type="transmembrane region" description="Helical" evidence="1">
    <location>
        <begin position="117"/>
        <end position="138"/>
    </location>
</feature>
<keyword evidence="1" id="KW-0472">Membrane</keyword>
<dbReference type="OrthoDB" id="9780818at2"/>
<feature type="domain" description="VanZ-like" evidence="2">
    <location>
        <begin position="54"/>
        <end position="134"/>
    </location>
</feature>
<evidence type="ECO:0000313" key="3">
    <source>
        <dbReference type="EMBL" id="AVY95952.1"/>
    </source>
</evidence>
<feature type="transmembrane region" description="Helical" evidence="1">
    <location>
        <begin position="61"/>
        <end position="78"/>
    </location>
</feature>
<accession>A0A2S0PF13</accession>
<feature type="transmembrane region" description="Helical" evidence="1">
    <location>
        <begin position="345"/>
        <end position="363"/>
    </location>
</feature>
<reference evidence="3 4" key="1">
    <citation type="submission" date="2018-04" db="EMBL/GenBank/DDBJ databases">
        <title>Denitrifier Microvirgula.</title>
        <authorList>
            <person name="Anderson E."/>
            <person name="Jang J."/>
            <person name="Ishii S."/>
        </authorList>
    </citation>
    <scope>NUCLEOTIDE SEQUENCE [LARGE SCALE GENOMIC DNA]</scope>
    <source>
        <strain evidence="3 4">BE2.4</strain>
    </source>
</reference>
<dbReference type="Proteomes" id="UP000244173">
    <property type="component" value="Chromosome"/>
</dbReference>
<feature type="transmembrane region" description="Helical" evidence="1">
    <location>
        <begin position="159"/>
        <end position="182"/>
    </location>
</feature>
<dbReference type="RefSeq" id="WP_051528652.1">
    <property type="nucleotide sequence ID" value="NZ_CP028519.1"/>
</dbReference>
<dbReference type="EMBL" id="CP028519">
    <property type="protein sequence ID" value="AVY95952.1"/>
    <property type="molecule type" value="Genomic_DNA"/>
</dbReference>
<evidence type="ECO:0000259" key="2">
    <source>
        <dbReference type="Pfam" id="PF04892"/>
    </source>
</evidence>
<dbReference type="InterPro" id="IPR006976">
    <property type="entry name" value="VanZ-like"/>
</dbReference>
<dbReference type="STRING" id="1122240.GCA_000620105_00558"/>
<feature type="transmembrane region" description="Helical" evidence="1">
    <location>
        <begin position="237"/>
        <end position="257"/>
    </location>
</feature>
<keyword evidence="4" id="KW-1185">Reference proteome</keyword>
<sequence>MSDYGLHLLQPARHLVSRWFALIWLGVIVVVSLYPFSGWEWSGEPLLDFLTYPLPYYQRDFDNVVNVLAYLPYGFALARMSRRRWLGFLFACVAASATSFAVELTQNFLPNRVSSNLDLICNALGGAIGATIATVPLCRRIGAWLLARRYRWFVPDSTADYALMLLAVWFLTQINPAVPLFGVVVMPRGLPQPFLSPLTDPVLFLMLLEAGGAMLHLTATLLFITAFLSRRRYQLRAVLLFLAAAWLVKMLAAGMLLKPMAFFEWMNHNVALGLVSGLLAAWLCTRLPRGGQLLLALLALAGSIWLTELWPLAEAGDSGEELALFRWNEGHLRNLNALADFASRWWPWAAIGCLSLALWRILWSRFRPPRPDPIG</sequence>
<feature type="transmembrane region" description="Helical" evidence="1">
    <location>
        <begin position="294"/>
        <end position="313"/>
    </location>
</feature>
<evidence type="ECO:0000256" key="1">
    <source>
        <dbReference type="SAM" id="Phobius"/>
    </source>
</evidence>
<dbReference type="Pfam" id="PF04892">
    <property type="entry name" value="VanZ"/>
    <property type="match status" value="1"/>
</dbReference>
<dbReference type="AlphaFoldDB" id="A0A2S0PF13"/>
<protein>
    <submittedName>
        <fullName evidence="3">VanZ family protein</fullName>
    </submittedName>
</protein>
<feature type="transmembrane region" description="Helical" evidence="1">
    <location>
        <begin position="21"/>
        <end position="41"/>
    </location>
</feature>
<evidence type="ECO:0000313" key="4">
    <source>
        <dbReference type="Proteomes" id="UP000244173"/>
    </source>
</evidence>
<feature type="transmembrane region" description="Helical" evidence="1">
    <location>
        <begin position="85"/>
        <end position="105"/>
    </location>
</feature>
<keyword evidence="1" id="KW-0812">Transmembrane</keyword>
<keyword evidence="1" id="KW-1133">Transmembrane helix</keyword>